<gene>
    <name evidence="1" type="ORF">NAV_LOCUS4361</name>
</gene>
<evidence type="ECO:0000313" key="1">
    <source>
        <dbReference type="EMBL" id="VBB29561.1"/>
    </source>
</evidence>
<proteinExistence type="predicted"/>
<dbReference type="OrthoDB" id="10491143at2759"/>
<accession>A0A498SLG9</accession>
<protein>
    <submittedName>
        <fullName evidence="1">Uncharacterized protein</fullName>
    </submittedName>
</protein>
<reference evidence="1 2" key="1">
    <citation type="submission" date="2018-08" db="EMBL/GenBank/DDBJ databases">
        <authorList>
            <person name="Laetsch R D."/>
            <person name="Stevens L."/>
            <person name="Kumar S."/>
            <person name="Blaxter L. M."/>
        </authorList>
    </citation>
    <scope>NUCLEOTIDE SEQUENCE [LARGE SCALE GENOMIC DNA]</scope>
</reference>
<organism evidence="1 2">
    <name type="scientific">Acanthocheilonema viteae</name>
    <name type="common">Filarial nematode worm</name>
    <name type="synonym">Dipetalonema viteae</name>
    <dbReference type="NCBI Taxonomy" id="6277"/>
    <lineage>
        <taxon>Eukaryota</taxon>
        <taxon>Metazoa</taxon>
        <taxon>Ecdysozoa</taxon>
        <taxon>Nematoda</taxon>
        <taxon>Chromadorea</taxon>
        <taxon>Rhabditida</taxon>
        <taxon>Spirurina</taxon>
        <taxon>Spiruromorpha</taxon>
        <taxon>Filarioidea</taxon>
        <taxon>Onchocercidae</taxon>
        <taxon>Acanthocheilonema</taxon>
    </lineage>
</organism>
<dbReference type="AlphaFoldDB" id="A0A498SLG9"/>
<name>A0A498SLG9_ACAVI</name>
<dbReference type="EMBL" id="UPTC01000641">
    <property type="protein sequence ID" value="VBB29561.1"/>
    <property type="molecule type" value="Genomic_DNA"/>
</dbReference>
<sequence length="76" mass="8915">MREWDTFLLNLTIYLEKQAVAIAAAFHDEKLFKGLWSLRCGVWWCTWDGPRMDKSGLDERRVQIMESGKSGGICYW</sequence>
<keyword evidence="2" id="KW-1185">Reference proteome</keyword>
<evidence type="ECO:0000313" key="2">
    <source>
        <dbReference type="Proteomes" id="UP000276991"/>
    </source>
</evidence>
<dbReference type="Proteomes" id="UP000276991">
    <property type="component" value="Unassembled WGS sequence"/>
</dbReference>